<reference evidence="9" key="1">
    <citation type="submission" date="2025-08" db="UniProtKB">
        <authorList>
            <consortium name="RefSeq"/>
        </authorList>
    </citation>
    <scope>IDENTIFICATION</scope>
    <source>
        <tissue evidence="9">Gonads</tissue>
    </source>
</reference>
<dbReference type="PROSITE" id="PS50157">
    <property type="entry name" value="ZINC_FINGER_C2H2_2"/>
    <property type="match status" value="2"/>
</dbReference>
<accession>A0A1S3HQE8</accession>
<dbReference type="InterPro" id="IPR051580">
    <property type="entry name" value="ZnF-Chromatin_assoc"/>
</dbReference>
<feature type="domain" description="C2H2-type" evidence="7">
    <location>
        <begin position="161"/>
        <end position="191"/>
    </location>
</feature>
<dbReference type="InterPro" id="IPR013087">
    <property type="entry name" value="Znf_C2H2_type"/>
</dbReference>
<feature type="compositionally biased region" description="Low complexity" evidence="6">
    <location>
        <begin position="229"/>
        <end position="244"/>
    </location>
</feature>
<dbReference type="InterPro" id="IPR036236">
    <property type="entry name" value="Znf_C2H2_sf"/>
</dbReference>
<evidence type="ECO:0000256" key="2">
    <source>
        <dbReference type="ARBA" id="ARBA00022737"/>
    </source>
</evidence>
<dbReference type="PROSITE" id="PS00028">
    <property type="entry name" value="ZINC_FINGER_C2H2_1"/>
    <property type="match status" value="2"/>
</dbReference>
<feature type="compositionally biased region" description="Pro residues" evidence="6">
    <location>
        <begin position="245"/>
        <end position="259"/>
    </location>
</feature>
<dbReference type="KEGG" id="lak:106157219"/>
<proteinExistence type="predicted"/>
<dbReference type="Gene3D" id="3.30.160.60">
    <property type="entry name" value="Classic Zinc Finger"/>
    <property type="match status" value="2"/>
</dbReference>
<keyword evidence="1" id="KW-0479">Metal-binding</keyword>
<keyword evidence="2" id="KW-0677">Repeat</keyword>
<dbReference type="STRING" id="7574.A0A1S3HQE8"/>
<protein>
    <submittedName>
        <fullName evidence="9">Juxtaposed with another zinc finger protein 1</fullName>
    </submittedName>
</protein>
<dbReference type="InterPro" id="IPR031514">
    <property type="entry name" value="Zf-C2H2_aberr"/>
</dbReference>
<evidence type="ECO:0000313" key="9">
    <source>
        <dbReference type="RefSeq" id="XP_013388260.1"/>
    </source>
</evidence>
<dbReference type="Pfam" id="PF17017">
    <property type="entry name" value="zf-C2H2_aberr"/>
    <property type="match status" value="1"/>
</dbReference>
<evidence type="ECO:0000256" key="3">
    <source>
        <dbReference type="ARBA" id="ARBA00022771"/>
    </source>
</evidence>
<dbReference type="PANTHER" id="PTHR23057:SF0">
    <property type="entry name" value="JUXTAPOSED WITH ANOTHER ZINC FINGER PROTEIN 1"/>
    <property type="match status" value="1"/>
</dbReference>
<dbReference type="AlphaFoldDB" id="A0A1S3HQE8"/>
<dbReference type="RefSeq" id="XP_013388260.1">
    <property type="nucleotide sequence ID" value="XM_013532806.1"/>
</dbReference>
<dbReference type="SMART" id="SM00355">
    <property type="entry name" value="ZnF_C2H2"/>
    <property type="match status" value="3"/>
</dbReference>
<evidence type="ECO:0000256" key="4">
    <source>
        <dbReference type="ARBA" id="ARBA00022833"/>
    </source>
</evidence>
<feature type="domain" description="C2H2-type" evidence="7">
    <location>
        <begin position="20"/>
        <end position="50"/>
    </location>
</feature>
<evidence type="ECO:0000313" key="8">
    <source>
        <dbReference type="Proteomes" id="UP000085678"/>
    </source>
</evidence>
<evidence type="ECO:0000256" key="6">
    <source>
        <dbReference type="SAM" id="MobiDB-lite"/>
    </source>
</evidence>
<keyword evidence="4" id="KW-0862">Zinc</keyword>
<feature type="region of interest" description="Disordered" evidence="6">
    <location>
        <begin position="229"/>
        <end position="282"/>
    </location>
</feature>
<keyword evidence="3 5" id="KW-0863">Zinc-finger</keyword>
<name>A0A1S3HQE8_LINAN</name>
<keyword evidence="8" id="KW-1185">Reference proteome</keyword>
<evidence type="ECO:0000256" key="1">
    <source>
        <dbReference type="ARBA" id="ARBA00022723"/>
    </source>
</evidence>
<gene>
    <name evidence="9" type="primary">LOC106157219</name>
</gene>
<dbReference type="SUPFAM" id="SSF57667">
    <property type="entry name" value="beta-beta-alpha zinc fingers"/>
    <property type="match status" value="1"/>
</dbReference>
<feature type="compositionally biased region" description="Low complexity" evidence="6">
    <location>
        <begin position="268"/>
        <end position="281"/>
    </location>
</feature>
<dbReference type="GO" id="GO:0008270">
    <property type="term" value="F:zinc ion binding"/>
    <property type="evidence" value="ECO:0007669"/>
    <property type="project" value="UniProtKB-KW"/>
</dbReference>
<evidence type="ECO:0000256" key="5">
    <source>
        <dbReference type="PROSITE-ProRule" id="PRU00042"/>
    </source>
</evidence>
<dbReference type="GeneID" id="106157219"/>
<dbReference type="Proteomes" id="UP000085678">
    <property type="component" value="Unplaced"/>
</dbReference>
<dbReference type="GO" id="GO:0005634">
    <property type="term" value="C:nucleus"/>
    <property type="evidence" value="ECO:0007669"/>
    <property type="project" value="TreeGrafter"/>
</dbReference>
<feature type="region of interest" description="Disordered" evidence="6">
    <location>
        <begin position="84"/>
        <end position="106"/>
    </location>
</feature>
<dbReference type="PANTHER" id="PTHR23057">
    <property type="entry name" value="JUXTAPOSED WITH ANOTHER ZINC FINGER PROTEIN 1"/>
    <property type="match status" value="1"/>
</dbReference>
<organism evidence="8 9">
    <name type="scientific">Lingula anatina</name>
    <name type="common">Brachiopod</name>
    <name type="synonym">Lingula unguis</name>
    <dbReference type="NCBI Taxonomy" id="7574"/>
    <lineage>
        <taxon>Eukaryota</taxon>
        <taxon>Metazoa</taxon>
        <taxon>Spiralia</taxon>
        <taxon>Lophotrochozoa</taxon>
        <taxon>Brachiopoda</taxon>
        <taxon>Linguliformea</taxon>
        <taxon>Lingulata</taxon>
        <taxon>Lingulida</taxon>
        <taxon>Linguloidea</taxon>
        <taxon>Lingulidae</taxon>
        <taxon>Lingula</taxon>
    </lineage>
</organism>
<dbReference type="InParanoid" id="A0A1S3HQE8"/>
<sequence>MQIPGSETPRSMQMAVFLVNICKFKNCGLNFASLGDLIQHIEESHIDTDPRFVEKQEIQQPPAIALSYVLRFYTEGIKREPVQDLQRKKQLQQRVQSPSVAIRSLTPTGSEFDEDEMLSEDEDSDDSWTTSDEFTTEFIMRYHKNNGLNNLKDNIDNEKPFACPVPGCKKRYKNVNGIKYHARHGHRKEMRVKKPFKCRCGKNYKTAQGLRNHALHQHPTTELLNIQTTTSSPISPTKFSSPSPVSLPSPLTPVTPTMPSPKLQLVPTQSSPHSTQSQTKSLFPTRIVQNQVTVGSLGAVQASLPAGLVHHTYIPIQLQSANGQVNNPQAQQAVK</sequence>
<evidence type="ECO:0000259" key="7">
    <source>
        <dbReference type="PROSITE" id="PS50157"/>
    </source>
</evidence>
<dbReference type="OrthoDB" id="3269380at2759"/>